<dbReference type="Proteomes" id="UP000075243">
    <property type="component" value="Chromosome 10"/>
</dbReference>
<dbReference type="EMBL" id="CM003612">
    <property type="protein sequence ID" value="KYP59071.1"/>
    <property type="molecule type" value="Genomic_DNA"/>
</dbReference>
<evidence type="ECO:0000313" key="1">
    <source>
        <dbReference type="EMBL" id="KYP59071.1"/>
    </source>
</evidence>
<reference evidence="1 2" key="1">
    <citation type="journal article" date="2012" name="Nat. Biotechnol.">
        <title>Draft genome sequence of pigeonpea (Cajanus cajan), an orphan legume crop of resource-poor farmers.</title>
        <authorList>
            <person name="Varshney R.K."/>
            <person name="Chen W."/>
            <person name="Li Y."/>
            <person name="Bharti A.K."/>
            <person name="Saxena R.K."/>
            <person name="Schlueter J.A."/>
            <person name="Donoghue M.T."/>
            <person name="Azam S."/>
            <person name="Fan G."/>
            <person name="Whaley A.M."/>
            <person name="Farmer A.D."/>
            <person name="Sheridan J."/>
            <person name="Iwata A."/>
            <person name="Tuteja R."/>
            <person name="Penmetsa R.V."/>
            <person name="Wu W."/>
            <person name="Upadhyaya H.D."/>
            <person name="Yang S.P."/>
            <person name="Shah T."/>
            <person name="Saxena K.B."/>
            <person name="Michael T."/>
            <person name="McCombie W.R."/>
            <person name="Yang B."/>
            <person name="Zhang G."/>
            <person name="Yang H."/>
            <person name="Wang J."/>
            <person name="Spillane C."/>
            <person name="Cook D.R."/>
            <person name="May G.D."/>
            <person name="Xu X."/>
            <person name="Jackson S.A."/>
        </authorList>
    </citation>
    <scope>NUCLEOTIDE SEQUENCE [LARGE SCALE GENOMIC DNA]</scope>
    <source>
        <strain evidence="2">cv. Asha</strain>
    </source>
</reference>
<sequence length="316" mass="36583">MDLGAKINLLPLPVLKRIGDLDVRPTIMTMQLADRYIKLSHCVFEDVLVKVDMRDGAECFMLFAILSVETKRAIIGIGIVSERRWMKFLKDFDFQLIYHPGKASVVADALIRKSIHMSAMMIRELELIEQLRDLRLEVEVVQDHISCGMITITNEFLRQKGTKQLQDPELLRILGLLHGVSSSIIFNRDPRFISRRLLKSYVDRRRKPLEFEEGEHVFHVSQLRNYIRDPSHVLEMDEVQVRENLTYEKRPVAVVDHKLKEFRGKSISLVKILWDAATGEATWEVESQFKERYLFLFSGKPIFGDKNSCLLGGIVT</sequence>
<keyword evidence="2" id="KW-1185">Reference proteome</keyword>
<dbReference type="PANTHER" id="PTHR46148:SF57">
    <property type="entry name" value="OS12G0499874 PROTEIN"/>
    <property type="match status" value="1"/>
</dbReference>
<dbReference type="AlphaFoldDB" id="A0A151SW97"/>
<proteinExistence type="predicted"/>
<dbReference type="Gramene" id="C.cajan_14075.t">
    <property type="protein sequence ID" value="C.cajan_14075.t"/>
    <property type="gene ID" value="C.cajan_14075"/>
</dbReference>
<dbReference type="PANTHER" id="PTHR46148">
    <property type="entry name" value="CHROMO DOMAIN-CONTAINING PROTEIN"/>
    <property type="match status" value="1"/>
</dbReference>
<name>A0A151SW97_CAJCA</name>
<protein>
    <submittedName>
        <fullName evidence="1">Uncharacterized protein</fullName>
    </submittedName>
</protein>
<organism evidence="1 2">
    <name type="scientific">Cajanus cajan</name>
    <name type="common">Pigeon pea</name>
    <name type="synonym">Cajanus indicus</name>
    <dbReference type="NCBI Taxonomy" id="3821"/>
    <lineage>
        <taxon>Eukaryota</taxon>
        <taxon>Viridiplantae</taxon>
        <taxon>Streptophyta</taxon>
        <taxon>Embryophyta</taxon>
        <taxon>Tracheophyta</taxon>
        <taxon>Spermatophyta</taxon>
        <taxon>Magnoliopsida</taxon>
        <taxon>eudicotyledons</taxon>
        <taxon>Gunneridae</taxon>
        <taxon>Pentapetalae</taxon>
        <taxon>rosids</taxon>
        <taxon>fabids</taxon>
        <taxon>Fabales</taxon>
        <taxon>Fabaceae</taxon>
        <taxon>Papilionoideae</taxon>
        <taxon>50 kb inversion clade</taxon>
        <taxon>NPAAA clade</taxon>
        <taxon>indigoferoid/millettioid clade</taxon>
        <taxon>Phaseoleae</taxon>
        <taxon>Cajanus</taxon>
    </lineage>
</organism>
<gene>
    <name evidence="1" type="ORF">KK1_014499</name>
</gene>
<accession>A0A151SW97</accession>
<evidence type="ECO:0000313" key="2">
    <source>
        <dbReference type="Proteomes" id="UP000075243"/>
    </source>
</evidence>